<dbReference type="Proteomes" id="UP000093695">
    <property type="component" value="Chromosome"/>
</dbReference>
<evidence type="ECO:0000313" key="8">
    <source>
        <dbReference type="Proteomes" id="UP000093695"/>
    </source>
</evidence>
<feature type="transmembrane region" description="Helical" evidence="6">
    <location>
        <begin position="73"/>
        <end position="94"/>
    </location>
</feature>
<feature type="transmembrane region" description="Helical" evidence="6">
    <location>
        <begin position="6"/>
        <end position="29"/>
    </location>
</feature>
<keyword evidence="2" id="KW-1003">Cell membrane</keyword>
<feature type="transmembrane region" description="Helical" evidence="6">
    <location>
        <begin position="149"/>
        <end position="175"/>
    </location>
</feature>
<gene>
    <name evidence="7" type="ORF">SD37_09830</name>
</gene>
<evidence type="ECO:0000256" key="4">
    <source>
        <dbReference type="ARBA" id="ARBA00022989"/>
    </source>
</evidence>
<keyword evidence="5 6" id="KW-0472">Membrane</keyword>
<keyword evidence="4 6" id="KW-1133">Transmembrane helix</keyword>
<dbReference type="PANTHER" id="PTHR30086:SF19">
    <property type="entry name" value="THREONINE EFFLUX PROTEIN"/>
    <property type="match status" value="1"/>
</dbReference>
<dbReference type="GO" id="GO:0015171">
    <property type="term" value="F:amino acid transmembrane transporter activity"/>
    <property type="evidence" value="ECO:0007669"/>
    <property type="project" value="TreeGrafter"/>
</dbReference>
<evidence type="ECO:0000256" key="1">
    <source>
        <dbReference type="ARBA" id="ARBA00004651"/>
    </source>
</evidence>
<dbReference type="AlphaFoldDB" id="A0A193BUM2"/>
<evidence type="ECO:0000313" key="7">
    <source>
        <dbReference type="EMBL" id="ANN15912.1"/>
    </source>
</evidence>
<sequence length="208" mass="21613">MNTSTSATLFSVTFVYLAATMTPGPNFVYLTSIASTSPRRIALSAALGMTTGTLVLASLGALGTAALLGRSPVFDVVLHAAGGLYLAYLGVKLWRGARRGVTEFNKEQGASPQRTYLTGMVTVLSNPKGVIFFGSVLTTLVPPSASSALRVAATLAIVVSSLCWHSFVAVIFSTAAVQSFYSRLKPFMNRVFGAVLVGLGVALVASIA</sequence>
<dbReference type="PANTHER" id="PTHR30086">
    <property type="entry name" value="ARGININE EXPORTER PROTEIN ARGO"/>
    <property type="match status" value="1"/>
</dbReference>
<accession>A0A193BUM2</accession>
<evidence type="ECO:0008006" key="9">
    <source>
        <dbReference type="Google" id="ProtNLM"/>
    </source>
</evidence>
<proteinExistence type="predicted"/>
<keyword evidence="8" id="KW-1185">Reference proteome</keyword>
<keyword evidence="3 6" id="KW-0812">Transmembrane</keyword>
<dbReference type="KEGG" id="aori:SD37_09830"/>
<evidence type="ECO:0000256" key="6">
    <source>
        <dbReference type="SAM" id="Phobius"/>
    </source>
</evidence>
<dbReference type="GO" id="GO:0005886">
    <property type="term" value="C:plasma membrane"/>
    <property type="evidence" value="ECO:0007669"/>
    <property type="project" value="UniProtKB-SubCell"/>
</dbReference>
<protein>
    <recommendedName>
        <fullName evidence="9">Lysine transporter LysE</fullName>
    </recommendedName>
</protein>
<feature type="transmembrane region" description="Helical" evidence="6">
    <location>
        <begin position="187"/>
        <end position="207"/>
    </location>
</feature>
<feature type="transmembrane region" description="Helical" evidence="6">
    <location>
        <begin position="115"/>
        <end position="137"/>
    </location>
</feature>
<feature type="transmembrane region" description="Helical" evidence="6">
    <location>
        <begin position="41"/>
        <end position="67"/>
    </location>
</feature>
<dbReference type="Pfam" id="PF01810">
    <property type="entry name" value="LysE"/>
    <property type="match status" value="1"/>
</dbReference>
<dbReference type="EMBL" id="CP016174">
    <property type="protein sequence ID" value="ANN15912.1"/>
    <property type="molecule type" value="Genomic_DNA"/>
</dbReference>
<dbReference type="RefSeq" id="WP_044851405.1">
    <property type="nucleotide sequence ID" value="NZ_CP016174.1"/>
</dbReference>
<evidence type="ECO:0000256" key="2">
    <source>
        <dbReference type="ARBA" id="ARBA00022475"/>
    </source>
</evidence>
<reference evidence="7 8" key="1">
    <citation type="journal article" date="2015" name="Genome Announc.">
        <title>Draft Genome Sequence of Norvancomycin-Producing Strain Amycolatopsis orientalis CPCC200066.</title>
        <authorList>
            <person name="Lei X."/>
            <person name="Yuan F."/>
            <person name="Shi Y."/>
            <person name="Li X."/>
            <person name="Wang L."/>
            <person name="Hong B."/>
        </authorList>
    </citation>
    <scope>NUCLEOTIDE SEQUENCE [LARGE SCALE GENOMIC DNA]</scope>
    <source>
        <strain evidence="7 8">B-37</strain>
    </source>
</reference>
<dbReference type="InterPro" id="IPR001123">
    <property type="entry name" value="LeuE-type"/>
</dbReference>
<comment type="subcellular location">
    <subcellularLocation>
        <location evidence="1">Cell membrane</location>
        <topology evidence="1">Multi-pass membrane protein</topology>
    </subcellularLocation>
</comment>
<evidence type="ECO:0000256" key="5">
    <source>
        <dbReference type="ARBA" id="ARBA00023136"/>
    </source>
</evidence>
<organism evidence="7 8">
    <name type="scientific">Amycolatopsis orientalis</name>
    <name type="common">Nocardia orientalis</name>
    <dbReference type="NCBI Taxonomy" id="31958"/>
    <lineage>
        <taxon>Bacteria</taxon>
        <taxon>Bacillati</taxon>
        <taxon>Actinomycetota</taxon>
        <taxon>Actinomycetes</taxon>
        <taxon>Pseudonocardiales</taxon>
        <taxon>Pseudonocardiaceae</taxon>
        <taxon>Amycolatopsis</taxon>
    </lineage>
</organism>
<evidence type="ECO:0000256" key="3">
    <source>
        <dbReference type="ARBA" id="ARBA00022692"/>
    </source>
</evidence>
<name>A0A193BUM2_AMYOR</name>
<dbReference type="STRING" id="31958.SD37_09830"/>